<gene>
    <name evidence="2" type="ORF">HYH03_013303</name>
</gene>
<dbReference type="AlphaFoldDB" id="A0A835XR73"/>
<evidence type="ECO:0000313" key="3">
    <source>
        <dbReference type="Proteomes" id="UP000612055"/>
    </source>
</evidence>
<reference evidence="2" key="1">
    <citation type="journal article" date="2020" name="bioRxiv">
        <title>Comparative genomics of Chlamydomonas.</title>
        <authorList>
            <person name="Craig R.J."/>
            <person name="Hasan A.R."/>
            <person name="Ness R.W."/>
            <person name="Keightley P.D."/>
        </authorList>
    </citation>
    <scope>NUCLEOTIDE SEQUENCE</scope>
    <source>
        <strain evidence="2">CCAP 11/70</strain>
    </source>
</reference>
<dbReference type="EMBL" id="JAEHOE010000087">
    <property type="protein sequence ID" value="KAG2488160.1"/>
    <property type="molecule type" value="Genomic_DNA"/>
</dbReference>
<evidence type="ECO:0000256" key="1">
    <source>
        <dbReference type="SAM" id="MobiDB-lite"/>
    </source>
</evidence>
<name>A0A835XR73_9CHLO</name>
<sequence>MVEVAAGRDARAAEPGRQLAQREAELAAERKALQRERTRAEELEKELERLRKQLAPQPEAFSGARTAAAKGAARTTAGKGAARTAAAKGAARTAAAENVARTAAAKYAAAEAVARQLMPDVHTDASSDTYFLIAEKETGYPRTALTACLVVLDPVDPVFGSEHAFELSAGIDDLSSRLGLDADPLSFCSSLRLVDHTRAAVLAALQPLLDEGMSAEWLTRCELQSSRKEQSHFKYIGVPVLRVTRK</sequence>
<accession>A0A835XR73</accession>
<protein>
    <submittedName>
        <fullName evidence="2">Uncharacterized protein</fullName>
    </submittedName>
</protein>
<organism evidence="2 3">
    <name type="scientific">Edaphochlamys debaryana</name>
    <dbReference type="NCBI Taxonomy" id="47281"/>
    <lineage>
        <taxon>Eukaryota</taxon>
        <taxon>Viridiplantae</taxon>
        <taxon>Chlorophyta</taxon>
        <taxon>core chlorophytes</taxon>
        <taxon>Chlorophyceae</taxon>
        <taxon>CS clade</taxon>
        <taxon>Chlamydomonadales</taxon>
        <taxon>Chlamydomonadales incertae sedis</taxon>
        <taxon>Edaphochlamys</taxon>
    </lineage>
</organism>
<evidence type="ECO:0000313" key="2">
    <source>
        <dbReference type="EMBL" id="KAG2488160.1"/>
    </source>
</evidence>
<comment type="caution">
    <text evidence="2">The sequence shown here is derived from an EMBL/GenBank/DDBJ whole genome shotgun (WGS) entry which is preliminary data.</text>
</comment>
<feature type="region of interest" description="Disordered" evidence="1">
    <location>
        <begin position="1"/>
        <end position="25"/>
    </location>
</feature>
<proteinExistence type="predicted"/>
<dbReference type="Proteomes" id="UP000612055">
    <property type="component" value="Unassembled WGS sequence"/>
</dbReference>
<keyword evidence="3" id="KW-1185">Reference proteome</keyword>